<dbReference type="Proteomes" id="UP000231501">
    <property type="component" value="Unassembled WGS sequence"/>
</dbReference>
<keyword evidence="3" id="KW-1185">Reference proteome</keyword>
<dbReference type="Gene3D" id="3.10.450.40">
    <property type="match status" value="1"/>
</dbReference>
<dbReference type="AlphaFoldDB" id="A0A2G9C2F2"/>
<dbReference type="SUPFAM" id="SSF160719">
    <property type="entry name" value="gpW/gp25-like"/>
    <property type="match status" value="1"/>
</dbReference>
<dbReference type="RefSeq" id="WP_099864371.1">
    <property type="nucleotide sequence ID" value="NZ_PEOG01000117.1"/>
</dbReference>
<proteinExistence type="predicted"/>
<evidence type="ECO:0000313" key="3">
    <source>
        <dbReference type="Proteomes" id="UP000231501"/>
    </source>
</evidence>
<dbReference type="InterPro" id="IPR007048">
    <property type="entry name" value="IraD/Gp25-like"/>
</dbReference>
<dbReference type="OrthoDB" id="9802846at2"/>
<protein>
    <recommendedName>
        <fullName evidence="1">IraD/Gp25-like domain-containing protein</fullName>
    </recommendedName>
</protein>
<name>A0A2G9C2F2_9BURK</name>
<feature type="domain" description="IraD/Gp25-like" evidence="1">
    <location>
        <begin position="29"/>
        <end position="119"/>
    </location>
</feature>
<dbReference type="Pfam" id="PF04965">
    <property type="entry name" value="GPW_gp25"/>
    <property type="match status" value="1"/>
</dbReference>
<sequence>MDAELDFLGTGWAFPPAFDRRTRGAVMVSGVADVEESLRILLTTAPGERVMHPSYGCGLRRMVFETMNDSTLTEIRSLIEKAILFFEARIALDAIDIDTTGLYDGVLRIRLDYTLRSSNSRHNLVFPLYLREGEVLGSEPA</sequence>
<organism evidence="2 3">
    <name type="scientific">Roseateles chitinivorans</name>
    <dbReference type="NCBI Taxonomy" id="2917965"/>
    <lineage>
        <taxon>Bacteria</taxon>
        <taxon>Pseudomonadati</taxon>
        <taxon>Pseudomonadota</taxon>
        <taxon>Betaproteobacteria</taxon>
        <taxon>Burkholderiales</taxon>
        <taxon>Sphaerotilaceae</taxon>
        <taxon>Roseateles</taxon>
    </lineage>
</organism>
<comment type="caution">
    <text evidence="2">The sequence shown here is derived from an EMBL/GenBank/DDBJ whole genome shotgun (WGS) entry which is preliminary data.</text>
</comment>
<evidence type="ECO:0000313" key="2">
    <source>
        <dbReference type="EMBL" id="PIM50596.1"/>
    </source>
</evidence>
<dbReference type="EMBL" id="PEOG01000117">
    <property type="protein sequence ID" value="PIM50596.1"/>
    <property type="molecule type" value="Genomic_DNA"/>
</dbReference>
<accession>A0A2G9C2F2</accession>
<reference evidence="2 3" key="1">
    <citation type="submission" date="2017-11" db="EMBL/GenBank/DDBJ databases">
        <title>Draft genome sequence of Mitsuaria sp. HWN-4.</title>
        <authorList>
            <person name="Gundlapally S.R."/>
        </authorList>
    </citation>
    <scope>NUCLEOTIDE SEQUENCE [LARGE SCALE GENOMIC DNA]</scope>
    <source>
        <strain evidence="2 3">HWN-4</strain>
    </source>
</reference>
<gene>
    <name evidence="2" type="ORF">CS062_24150</name>
</gene>
<evidence type="ECO:0000259" key="1">
    <source>
        <dbReference type="Pfam" id="PF04965"/>
    </source>
</evidence>